<dbReference type="SMART" id="SM00729">
    <property type="entry name" value="Elp3"/>
    <property type="match status" value="1"/>
</dbReference>
<dbReference type="Pfam" id="PF13186">
    <property type="entry name" value="SPASM"/>
    <property type="match status" value="1"/>
</dbReference>
<dbReference type="PIRSF" id="PIRSF037420">
    <property type="entry name" value="PQQ_syn_pqqE"/>
    <property type="match status" value="1"/>
</dbReference>
<evidence type="ECO:0000259" key="7">
    <source>
        <dbReference type="PROSITE" id="PS51918"/>
    </source>
</evidence>
<reference evidence="8 9" key="1">
    <citation type="submission" date="2016-10" db="EMBL/GenBank/DDBJ databases">
        <authorList>
            <person name="de Groot N.N."/>
        </authorList>
    </citation>
    <scope>NUCLEOTIDE SEQUENCE [LARGE SCALE GENOMIC DNA]</scope>
    <source>
        <strain evidence="8 9">DSM 3217</strain>
    </source>
</reference>
<dbReference type="InterPro" id="IPR013785">
    <property type="entry name" value="Aldolase_TIM"/>
</dbReference>
<feature type="domain" description="Radical SAM core" evidence="7">
    <location>
        <begin position="26"/>
        <end position="241"/>
    </location>
</feature>
<proteinExistence type="predicted"/>
<dbReference type="GO" id="GO:0051539">
    <property type="term" value="F:4 iron, 4 sulfur cluster binding"/>
    <property type="evidence" value="ECO:0007669"/>
    <property type="project" value="UniProtKB-KW"/>
</dbReference>
<dbReference type="GO" id="GO:0003824">
    <property type="term" value="F:catalytic activity"/>
    <property type="evidence" value="ECO:0007669"/>
    <property type="project" value="InterPro"/>
</dbReference>
<dbReference type="SFLD" id="SFLDS00029">
    <property type="entry name" value="Radical_SAM"/>
    <property type="match status" value="1"/>
</dbReference>
<dbReference type="SFLD" id="SFLDG01386">
    <property type="entry name" value="main_SPASM_domain-containing"/>
    <property type="match status" value="1"/>
</dbReference>
<dbReference type="PANTHER" id="PTHR11228:SF7">
    <property type="entry name" value="PQQA PEPTIDE CYCLASE"/>
    <property type="match status" value="1"/>
</dbReference>
<name>A0A1G6B5C1_EUBOX</name>
<dbReference type="GO" id="GO:0046872">
    <property type="term" value="F:metal ion binding"/>
    <property type="evidence" value="ECO:0007669"/>
    <property type="project" value="UniProtKB-KW"/>
</dbReference>
<keyword evidence="4" id="KW-0479">Metal-binding</keyword>
<keyword evidence="2" id="KW-0004">4Fe-4S</keyword>
<dbReference type="EMBL" id="FMXR01000008">
    <property type="protein sequence ID" value="SDB15593.1"/>
    <property type="molecule type" value="Genomic_DNA"/>
</dbReference>
<dbReference type="InterPro" id="IPR007197">
    <property type="entry name" value="rSAM"/>
</dbReference>
<dbReference type="STRING" id="1732.SAMN02910417_01167"/>
<dbReference type="Pfam" id="PF04055">
    <property type="entry name" value="Radical_SAM"/>
    <property type="match status" value="1"/>
</dbReference>
<dbReference type="CDD" id="cd01335">
    <property type="entry name" value="Radical_SAM"/>
    <property type="match status" value="1"/>
</dbReference>
<evidence type="ECO:0000256" key="6">
    <source>
        <dbReference type="ARBA" id="ARBA00023014"/>
    </source>
</evidence>
<comment type="cofactor">
    <cofactor evidence="1">
        <name>[4Fe-4S] cluster</name>
        <dbReference type="ChEBI" id="CHEBI:49883"/>
    </cofactor>
</comment>
<dbReference type="InterPro" id="IPR006638">
    <property type="entry name" value="Elp3/MiaA/NifB-like_rSAM"/>
</dbReference>
<organism evidence="8 9">
    <name type="scientific">Eubacterium oxidoreducens</name>
    <dbReference type="NCBI Taxonomy" id="1732"/>
    <lineage>
        <taxon>Bacteria</taxon>
        <taxon>Bacillati</taxon>
        <taxon>Bacillota</taxon>
        <taxon>Clostridia</taxon>
        <taxon>Eubacteriales</taxon>
        <taxon>Eubacteriaceae</taxon>
        <taxon>Eubacterium</taxon>
    </lineage>
</organism>
<sequence length="337" mass="38402">MDLHNRRVIEKMRSYNAYITKEGGTGIKPRGLIINYSNACNFNCQQCFTESPTKPLKGSLTLVEMKKLADEADALGMYEILIEGGEPLVSKEIYDLIQTFGSDRFYLEMTTNGYLLTPQVAKKLKEAGLSRVSISIDSMDPKVHDEYRGTPGAYEHAIKAMEYAKEAGMQVSVNFLVGHYNIHSGEIEQVCEFCQSRGYHIGLQTATPTGNWQGKFEIMTTPEDAAYLEEIRHKYKHVWRDIWPPLPNKKVAVSGCVAVNRPYINPYGDVLPCSYMHMKLGNIKEQSLKEILDIGFSYECFRNSHKKCYAAEDPEFMKQYCMHKMSILEPIDIKKVM</sequence>
<dbReference type="PROSITE" id="PS51918">
    <property type="entry name" value="RADICAL_SAM"/>
    <property type="match status" value="1"/>
</dbReference>
<keyword evidence="9" id="KW-1185">Reference proteome</keyword>
<accession>A0A1G6B5C1</accession>
<dbReference type="RefSeq" id="WP_090173185.1">
    <property type="nucleotide sequence ID" value="NZ_FMXR01000008.1"/>
</dbReference>
<dbReference type="Proteomes" id="UP000199228">
    <property type="component" value="Unassembled WGS sequence"/>
</dbReference>
<evidence type="ECO:0000256" key="2">
    <source>
        <dbReference type="ARBA" id="ARBA00022485"/>
    </source>
</evidence>
<keyword evidence="6" id="KW-0411">Iron-sulfur</keyword>
<evidence type="ECO:0000256" key="4">
    <source>
        <dbReference type="ARBA" id="ARBA00022723"/>
    </source>
</evidence>
<dbReference type="Gene3D" id="3.20.20.70">
    <property type="entry name" value="Aldolase class I"/>
    <property type="match status" value="1"/>
</dbReference>
<dbReference type="AlphaFoldDB" id="A0A1G6B5C1"/>
<evidence type="ECO:0000256" key="1">
    <source>
        <dbReference type="ARBA" id="ARBA00001966"/>
    </source>
</evidence>
<evidence type="ECO:0000313" key="8">
    <source>
        <dbReference type="EMBL" id="SDB15593.1"/>
    </source>
</evidence>
<gene>
    <name evidence="8" type="ORF">SAMN02910417_01167</name>
</gene>
<dbReference type="SFLD" id="SFLDG01067">
    <property type="entry name" value="SPASM/twitch_domain_containing"/>
    <property type="match status" value="1"/>
</dbReference>
<dbReference type="OrthoDB" id="9782387at2"/>
<dbReference type="InterPro" id="IPR017200">
    <property type="entry name" value="PqqE-like"/>
</dbReference>
<protein>
    <submittedName>
        <fullName evidence="8">Radical SAM superfamily enzyme, MoaA/NifB/PqqE/SkfB family</fullName>
    </submittedName>
</protein>
<dbReference type="InterPro" id="IPR058240">
    <property type="entry name" value="rSAM_sf"/>
</dbReference>
<dbReference type="InterPro" id="IPR023885">
    <property type="entry name" value="4Fe4S-binding_SPASM_dom"/>
</dbReference>
<dbReference type="SUPFAM" id="SSF102114">
    <property type="entry name" value="Radical SAM enzymes"/>
    <property type="match status" value="1"/>
</dbReference>
<dbReference type="InterPro" id="IPR050377">
    <property type="entry name" value="Radical_SAM_PqqE_MftC-like"/>
</dbReference>
<evidence type="ECO:0000313" key="9">
    <source>
        <dbReference type="Proteomes" id="UP000199228"/>
    </source>
</evidence>
<dbReference type="PANTHER" id="PTHR11228">
    <property type="entry name" value="RADICAL SAM DOMAIN PROTEIN"/>
    <property type="match status" value="1"/>
</dbReference>
<evidence type="ECO:0000256" key="5">
    <source>
        <dbReference type="ARBA" id="ARBA00023004"/>
    </source>
</evidence>
<evidence type="ECO:0000256" key="3">
    <source>
        <dbReference type="ARBA" id="ARBA00022691"/>
    </source>
</evidence>
<keyword evidence="3" id="KW-0949">S-adenosyl-L-methionine</keyword>
<keyword evidence="5" id="KW-0408">Iron</keyword>